<dbReference type="InterPro" id="IPR007035">
    <property type="entry name" value="Peptidase_M55"/>
</dbReference>
<comment type="caution">
    <text evidence="4">The sequence shown here is derived from an EMBL/GenBank/DDBJ whole genome shotgun (WGS) entry which is preliminary data.</text>
</comment>
<keyword evidence="5" id="KW-1185">Reference proteome</keyword>
<organism evidence="4 5">
    <name type="scientific">Roseisolibacter agri</name>
    <dbReference type="NCBI Taxonomy" id="2014610"/>
    <lineage>
        <taxon>Bacteria</taxon>
        <taxon>Pseudomonadati</taxon>
        <taxon>Gemmatimonadota</taxon>
        <taxon>Gemmatimonadia</taxon>
        <taxon>Gemmatimonadales</taxon>
        <taxon>Gemmatimonadaceae</taxon>
        <taxon>Roseisolibacter</taxon>
    </lineage>
</organism>
<feature type="binding site" evidence="2">
    <location>
        <position position="36"/>
    </location>
    <ligand>
        <name>Zn(2+)</name>
        <dbReference type="ChEBI" id="CHEBI:29105"/>
        <label>1</label>
    </ligand>
</feature>
<keyword evidence="2" id="KW-0862">Zinc</keyword>
<gene>
    <name evidence="4" type="ORF">rosag_22220</name>
</gene>
<dbReference type="CDD" id="cd08663">
    <property type="entry name" value="DAP_dppA_1"/>
    <property type="match status" value="1"/>
</dbReference>
<dbReference type="EMBL" id="BRXS01000003">
    <property type="protein sequence ID" value="GLC25709.1"/>
    <property type="molecule type" value="Genomic_DNA"/>
</dbReference>
<protein>
    <submittedName>
        <fullName evidence="4">D-aminopeptidase DppA</fullName>
    </submittedName>
</protein>
<dbReference type="AlphaFoldDB" id="A0AA37VES7"/>
<feature type="chain" id="PRO_5041309249" evidence="3">
    <location>
        <begin position="19"/>
        <end position="306"/>
    </location>
</feature>
<feature type="signal peptide" evidence="3">
    <location>
        <begin position="1"/>
        <end position="18"/>
    </location>
</feature>
<evidence type="ECO:0000313" key="5">
    <source>
        <dbReference type="Proteomes" id="UP001161325"/>
    </source>
</evidence>
<dbReference type="Gene3D" id="3.40.50.10780">
    <property type="entry name" value="Dipeptide transport protein"/>
    <property type="match status" value="1"/>
</dbReference>
<dbReference type="Pfam" id="PF04951">
    <property type="entry name" value="Peptidase_M55"/>
    <property type="match status" value="1"/>
</dbReference>
<feature type="binding site" evidence="2">
    <location>
        <position position="34"/>
    </location>
    <ligand>
        <name>Zn(2+)</name>
        <dbReference type="ChEBI" id="CHEBI:29105"/>
        <label>2</label>
    </ligand>
</feature>
<feature type="active site" description="Nucleophile" evidence="1">
    <location>
        <position position="142"/>
    </location>
</feature>
<dbReference type="Proteomes" id="UP001161325">
    <property type="component" value="Unassembled WGS sequence"/>
</dbReference>
<keyword evidence="2" id="KW-0479">Metal-binding</keyword>
<accession>A0AA37VES7</accession>
<name>A0AA37VES7_9BACT</name>
<dbReference type="InterPro" id="IPR036177">
    <property type="entry name" value="Peptidase_M55_sf"/>
</dbReference>
<dbReference type="SUPFAM" id="SSF63992">
    <property type="entry name" value="Dipeptide transport protein"/>
    <property type="match status" value="1"/>
</dbReference>
<feature type="binding site" evidence="2">
    <location>
        <position position="86"/>
    </location>
    <ligand>
        <name>Zn(2+)</name>
        <dbReference type="ChEBI" id="CHEBI:29105"/>
        <label>2</label>
    </ligand>
</feature>
<dbReference type="InterPro" id="IPR027476">
    <property type="entry name" value="DppA_N"/>
</dbReference>
<reference evidence="4" key="1">
    <citation type="submission" date="2022-08" db="EMBL/GenBank/DDBJ databases">
        <title>Draft genome sequencing of Roseisolibacter agri AW1220.</title>
        <authorList>
            <person name="Tobiishi Y."/>
            <person name="Tonouchi A."/>
        </authorList>
    </citation>
    <scope>NUCLEOTIDE SEQUENCE</scope>
    <source>
        <strain evidence="4">AW1220</strain>
    </source>
</reference>
<evidence type="ECO:0000313" key="4">
    <source>
        <dbReference type="EMBL" id="GLC25709.1"/>
    </source>
</evidence>
<feature type="binding site" evidence="2">
    <location>
        <position position="34"/>
    </location>
    <ligand>
        <name>Zn(2+)</name>
        <dbReference type="ChEBI" id="CHEBI:29105"/>
        <label>1</label>
    </ligand>
</feature>
<dbReference type="GO" id="GO:0046872">
    <property type="term" value="F:metal ion binding"/>
    <property type="evidence" value="ECO:0007669"/>
    <property type="project" value="UniProtKB-KW"/>
</dbReference>
<proteinExistence type="predicted"/>
<evidence type="ECO:0000256" key="3">
    <source>
        <dbReference type="SAM" id="SignalP"/>
    </source>
</evidence>
<sequence length="306" mass="31517">MRPLALLLLASLALPAAAQQPATSRPRRVFVSVDMEGIGGIGTSAMTSAAGKDYATGRRLMTDEVNAVVAAVLRAGPAQVLVNDSHGDMQNLLHAELDPRVQYVQGSVKPLGMVEGLEAGYDAAIFVGYHARAGTANGFLAHTGTGSVKGLWLNDVEVGEGELNALYAGSLGVPVVLASGDSAFVAQFTASAGALRATAPATVATKVAVTPQSARLTHPAAVRDSLTAAVARALAAPARPFAFGGAAGASQAPVRVRLRLADVTTPQILEAIPGVKRVDGYTVAFTAPTMADAYRMIRLMYKFVVV</sequence>
<evidence type="ECO:0000256" key="1">
    <source>
        <dbReference type="PIRSR" id="PIRSR015853-1"/>
    </source>
</evidence>
<evidence type="ECO:0000256" key="2">
    <source>
        <dbReference type="PIRSR" id="PIRSR015853-2"/>
    </source>
</evidence>
<keyword evidence="3" id="KW-0732">Signal</keyword>
<feature type="binding site" evidence="2">
    <location>
        <position position="160"/>
    </location>
    <ligand>
        <name>Zn(2+)</name>
        <dbReference type="ChEBI" id="CHEBI:29105"/>
        <label>2</label>
    </ligand>
</feature>
<dbReference type="PIRSF" id="PIRSF015853">
    <property type="entry name" value="Pep_DppA"/>
    <property type="match status" value="1"/>
</dbReference>
<dbReference type="Gene3D" id="3.30.1360.130">
    <property type="entry name" value="Dipeptide transport protein"/>
    <property type="match status" value="1"/>
</dbReference>
<feature type="binding site" evidence="2">
    <location>
        <position position="130"/>
    </location>
    <ligand>
        <name>Zn(2+)</name>
        <dbReference type="ChEBI" id="CHEBI:29105"/>
        <label>2</label>
    </ligand>
</feature>
<dbReference type="RefSeq" id="WP_284350170.1">
    <property type="nucleotide sequence ID" value="NZ_BRXS01000003.1"/>
</dbReference>